<evidence type="ECO:0000256" key="2">
    <source>
        <dbReference type="SAM" id="MobiDB-lite"/>
    </source>
</evidence>
<sequence>MIHAQKVSRLCKQARRECRNASNDTIRAKNYTERATRTARNALLAADIAGGSVSQAGRPVHDIILVNPDDSEGEGTATISSNVSNSDVSTMDGNSSIERPKSPSVLIHVRSRELDTTTGEGSLSLQHAANEIAGERADTSHDGSDAHRAGDTTQDVGELRARLHVVTTKLAQGAAEMTAALSALTEEMQDAASDMQTARAMLASLRLDSASVKSYEIHPDIVTELTGSDYFSGGQVSDLINTAASGIYGAQNISAQQATMMSIGSVTDVYNTNLA</sequence>
<dbReference type="EMBL" id="VDMD01000029">
    <property type="protein sequence ID" value="TRM59177.1"/>
    <property type="molecule type" value="Genomic_DNA"/>
</dbReference>
<feature type="coiled-coil region" evidence="1">
    <location>
        <begin position="174"/>
        <end position="201"/>
    </location>
</feature>
<comment type="caution">
    <text evidence="3">The sequence shown here is derived from an EMBL/GenBank/DDBJ whole genome shotgun (WGS) entry which is preliminary data.</text>
</comment>
<feature type="region of interest" description="Disordered" evidence="2">
    <location>
        <begin position="135"/>
        <end position="154"/>
    </location>
</feature>
<evidence type="ECO:0000256" key="1">
    <source>
        <dbReference type="SAM" id="Coils"/>
    </source>
</evidence>
<keyword evidence="4" id="KW-1185">Reference proteome</keyword>
<feature type="region of interest" description="Disordered" evidence="2">
    <location>
        <begin position="69"/>
        <end position="100"/>
    </location>
</feature>
<organism evidence="3 4">
    <name type="scientific">Schizophyllum amplum</name>
    <dbReference type="NCBI Taxonomy" id="97359"/>
    <lineage>
        <taxon>Eukaryota</taxon>
        <taxon>Fungi</taxon>
        <taxon>Dikarya</taxon>
        <taxon>Basidiomycota</taxon>
        <taxon>Agaricomycotina</taxon>
        <taxon>Agaricomycetes</taxon>
        <taxon>Agaricomycetidae</taxon>
        <taxon>Agaricales</taxon>
        <taxon>Schizophyllaceae</taxon>
        <taxon>Schizophyllum</taxon>
    </lineage>
</organism>
<gene>
    <name evidence="3" type="ORF">BD626DRAFT_508502</name>
</gene>
<reference evidence="3 4" key="1">
    <citation type="journal article" date="2019" name="New Phytol.">
        <title>Comparative genomics reveals unique wood-decay strategies and fruiting body development in the Schizophyllaceae.</title>
        <authorList>
            <person name="Almasi E."/>
            <person name="Sahu N."/>
            <person name="Krizsan K."/>
            <person name="Balint B."/>
            <person name="Kovacs G.M."/>
            <person name="Kiss B."/>
            <person name="Cseklye J."/>
            <person name="Drula E."/>
            <person name="Henrissat B."/>
            <person name="Nagy I."/>
            <person name="Chovatia M."/>
            <person name="Adam C."/>
            <person name="LaButti K."/>
            <person name="Lipzen A."/>
            <person name="Riley R."/>
            <person name="Grigoriev I.V."/>
            <person name="Nagy L.G."/>
        </authorList>
    </citation>
    <scope>NUCLEOTIDE SEQUENCE [LARGE SCALE GENOMIC DNA]</scope>
    <source>
        <strain evidence="3 4">NL-1724</strain>
    </source>
</reference>
<protein>
    <submittedName>
        <fullName evidence="3">Uncharacterized protein</fullName>
    </submittedName>
</protein>
<accession>A0A550C2Z7</accession>
<name>A0A550C2Z7_9AGAR</name>
<feature type="compositionally biased region" description="Basic and acidic residues" evidence="2">
    <location>
        <begin position="135"/>
        <end position="150"/>
    </location>
</feature>
<evidence type="ECO:0000313" key="3">
    <source>
        <dbReference type="EMBL" id="TRM59177.1"/>
    </source>
</evidence>
<keyword evidence="1" id="KW-0175">Coiled coil</keyword>
<dbReference type="AlphaFoldDB" id="A0A550C2Z7"/>
<feature type="compositionally biased region" description="Polar residues" evidence="2">
    <location>
        <begin position="77"/>
        <end position="97"/>
    </location>
</feature>
<proteinExistence type="predicted"/>
<dbReference type="Proteomes" id="UP000320762">
    <property type="component" value="Unassembled WGS sequence"/>
</dbReference>
<evidence type="ECO:0000313" key="4">
    <source>
        <dbReference type="Proteomes" id="UP000320762"/>
    </source>
</evidence>